<dbReference type="EMBL" id="JAEUGD010000018">
    <property type="protein sequence ID" value="MBL6445785.1"/>
    <property type="molecule type" value="Genomic_DNA"/>
</dbReference>
<evidence type="ECO:0000313" key="4">
    <source>
        <dbReference type="Proteomes" id="UP000614216"/>
    </source>
</evidence>
<dbReference type="Proteomes" id="UP000614216">
    <property type="component" value="Unassembled WGS sequence"/>
</dbReference>
<dbReference type="RefSeq" id="WP_202855333.1">
    <property type="nucleotide sequence ID" value="NZ_JAEUGD010000018.1"/>
</dbReference>
<organism evidence="3 4">
    <name type="scientific">Fulvivirga marina</name>
    <dbReference type="NCBI Taxonomy" id="2494733"/>
    <lineage>
        <taxon>Bacteria</taxon>
        <taxon>Pseudomonadati</taxon>
        <taxon>Bacteroidota</taxon>
        <taxon>Cytophagia</taxon>
        <taxon>Cytophagales</taxon>
        <taxon>Fulvivirgaceae</taxon>
        <taxon>Fulvivirga</taxon>
    </lineage>
</organism>
<evidence type="ECO:0000313" key="3">
    <source>
        <dbReference type="EMBL" id="MBL6445785.1"/>
    </source>
</evidence>
<feature type="signal peptide" evidence="2">
    <location>
        <begin position="1"/>
        <end position="23"/>
    </location>
</feature>
<evidence type="ECO:0008006" key="5">
    <source>
        <dbReference type="Google" id="ProtNLM"/>
    </source>
</evidence>
<reference evidence="3" key="1">
    <citation type="submission" date="2021-01" db="EMBL/GenBank/DDBJ databases">
        <title>Fulvivirga kasyanovii gen. nov., sp nov., a novel member of the phylum Bacteroidetes isolated from seawater in a mussel farm.</title>
        <authorList>
            <person name="Zhao L.-H."/>
            <person name="Wang Z.-J."/>
        </authorList>
    </citation>
    <scope>NUCLEOTIDE SEQUENCE</scope>
    <source>
        <strain evidence="3">29W222</strain>
    </source>
</reference>
<gene>
    <name evidence="3" type="ORF">JMN32_05665</name>
</gene>
<dbReference type="PROSITE" id="PS51257">
    <property type="entry name" value="PROKAR_LIPOPROTEIN"/>
    <property type="match status" value="1"/>
</dbReference>
<protein>
    <recommendedName>
        <fullName evidence="5">Imelysin-like domain-containing protein</fullName>
    </recommendedName>
</protein>
<comment type="caution">
    <text evidence="3">The sequence shown here is derived from an EMBL/GenBank/DDBJ whole genome shotgun (WGS) entry which is preliminary data.</text>
</comment>
<evidence type="ECO:0000256" key="2">
    <source>
        <dbReference type="SAM" id="SignalP"/>
    </source>
</evidence>
<sequence>MNYKSIGSFSLSFLLLFGMFACGSKTTEEKTDSSEEFEQAETDLKEQIQEVIYEIPSPSEIPFLLEATGAEFNQSLINDNSKADQYASRNDKAALNLGTYAADIGYLVSYDKVQEALTYMSSAKKLADNLGVTGAFDTELIKRFEENLSRKDSLSFLLNETINKTESYLKDDDRNKLAALIITGSFVEGLYISTALIKTYPKDILPEDSRNLVLTPLIRVVLEQEKSLNDLVGMLGTVENTAPVDNLIKDLRELQKDYDSLNIEEQIQNQRADLVLSDETLEKITSKVAAIRSTIVE</sequence>
<keyword evidence="4" id="KW-1185">Reference proteome</keyword>
<accession>A0A937FWQ5</accession>
<evidence type="ECO:0000256" key="1">
    <source>
        <dbReference type="SAM" id="Coils"/>
    </source>
</evidence>
<feature type="coiled-coil region" evidence="1">
    <location>
        <begin position="244"/>
        <end position="271"/>
    </location>
</feature>
<feature type="chain" id="PRO_5037113881" description="Imelysin-like domain-containing protein" evidence="2">
    <location>
        <begin position="24"/>
        <end position="297"/>
    </location>
</feature>
<dbReference type="AlphaFoldDB" id="A0A937FWQ5"/>
<keyword evidence="1" id="KW-0175">Coiled coil</keyword>
<keyword evidence="2" id="KW-0732">Signal</keyword>
<name>A0A937FWQ5_9BACT</name>
<proteinExistence type="predicted"/>